<organism evidence="13 14">
    <name type="scientific">Larinioides sclopetarius</name>
    <dbReference type="NCBI Taxonomy" id="280406"/>
    <lineage>
        <taxon>Eukaryota</taxon>
        <taxon>Metazoa</taxon>
        <taxon>Ecdysozoa</taxon>
        <taxon>Arthropoda</taxon>
        <taxon>Chelicerata</taxon>
        <taxon>Arachnida</taxon>
        <taxon>Araneae</taxon>
        <taxon>Araneomorphae</taxon>
        <taxon>Entelegynae</taxon>
        <taxon>Araneoidea</taxon>
        <taxon>Araneidae</taxon>
        <taxon>Larinioides</taxon>
    </lineage>
</organism>
<dbReference type="AlphaFoldDB" id="A0AAV2BUP2"/>
<dbReference type="FunFam" id="1.25.40.180:FF:000010">
    <property type="entry name" value="Nuclear cap-binding protein subunit 1"/>
    <property type="match status" value="1"/>
</dbReference>
<dbReference type="InterPro" id="IPR015172">
    <property type="entry name" value="MIF4G-like_typ-1"/>
</dbReference>
<dbReference type="InterPro" id="IPR027159">
    <property type="entry name" value="CBP80"/>
</dbReference>
<dbReference type="PANTHER" id="PTHR12412">
    <property type="entry name" value="CAP BINDING PROTEIN"/>
    <property type="match status" value="1"/>
</dbReference>
<dbReference type="GO" id="GO:0000184">
    <property type="term" value="P:nuclear-transcribed mRNA catabolic process, nonsense-mediated decay"/>
    <property type="evidence" value="ECO:0007669"/>
    <property type="project" value="TreeGrafter"/>
</dbReference>
<evidence type="ECO:0000256" key="5">
    <source>
        <dbReference type="ARBA" id="ARBA00022664"/>
    </source>
</evidence>
<accession>A0AAV2BUP2</accession>
<comment type="subcellular location">
    <subcellularLocation>
        <location evidence="1">Nucleus</location>
    </subcellularLocation>
</comment>
<name>A0AAV2BUP2_9ARAC</name>
<evidence type="ECO:0000256" key="6">
    <source>
        <dbReference type="ARBA" id="ARBA00023042"/>
    </source>
</evidence>
<evidence type="ECO:0000256" key="8">
    <source>
        <dbReference type="ARBA" id="ARBA00023187"/>
    </source>
</evidence>
<dbReference type="PANTHER" id="PTHR12412:SF2">
    <property type="entry name" value="NUCLEAR CAP-BINDING PROTEIN SUBUNIT 1"/>
    <property type="match status" value="1"/>
</dbReference>
<proteinExistence type="inferred from homology"/>
<evidence type="ECO:0000313" key="14">
    <source>
        <dbReference type="Proteomes" id="UP001497382"/>
    </source>
</evidence>
<dbReference type="Gene3D" id="1.25.40.180">
    <property type="match status" value="3"/>
</dbReference>
<evidence type="ECO:0000256" key="4">
    <source>
        <dbReference type="ARBA" id="ARBA00019879"/>
    </source>
</evidence>
<keyword evidence="9" id="KW-0539">Nucleus</keyword>
<dbReference type="InterPro" id="IPR015174">
    <property type="entry name" value="MIF4G-like_typ-2"/>
</dbReference>
<evidence type="ECO:0000256" key="1">
    <source>
        <dbReference type="ARBA" id="ARBA00004123"/>
    </source>
</evidence>
<evidence type="ECO:0000256" key="10">
    <source>
        <dbReference type="ARBA" id="ARBA00030965"/>
    </source>
</evidence>
<keyword evidence="7" id="KW-0943">RNA-mediated gene silencing</keyword>
<dbReference type="Pfam" id="PF09090">
    <property type="entry name" value="MIF4G_like_2"/>
    <property type="match status" value="1"/>
</dbReference>
<dbReference type="Pfam" id="PF02854">
    <property type="entry name" value="MIF4G"/>
    <property type="match status" value="1"/>
</dbReference>
<evidence type="ECO:0000313" key="13">
    <source>
        <dbReference type="EMBL" id="CAL1300026.1"/>
    </source>
</evidence>
<feature type="region of interest" description="Disordered" evidence="11">
    <location>
        <begin position="664"/>
        <end position="700"/>
    </location>
</feature>
<comment type="subunit">
    <text evidence="3">Component of the nuclear cap-binding complex (CBC), a heterodimer composed of Cbp80 and Cbp20 that interacts with m7GpppG-capped RNA.</text>
</comment>
<dbReference type="GO" id="GO:0008380">
    <property type="term" value="P:RNA splicing"/>
    <property type="evidence" value="ECO:0007669"/>
    <property type="project" value="UniProtKB-KW"/>
</dbReference>
<evidence type="ECO:0000256" key="11">
    <source>
        <dbReference type="SAM" id="MobiDB-lite"/>
    </source>
</evidence>
<dbReference type="SUPFAM" id="SSF48371">
    <property type="entry name" value="ARM repeat"/>
    <property type="match status" value="3"/>
</dbReference>
<protein>
    <recommendedName>
        <fullName evidence="4">Nuclear cap-binding protein subunit 1</fullName>
    </recommendedName>
    <alternativeName>
        <fullName evidence="10">80 kDa nuclear cap-binding protein</fullName>
    </alternativeName>
</protein>
<evidence type="ECO:0000256" key="2">
    <source>
        <dbReference type="ARBA" id="ARBA00007413"/>
    </source>
</evidence>
<evidence type="ECO:0000256" key="9">
    <source>
        <dbReference type="ARBA" id="ARBA00023242"/>
    </source>
</evidence>
<dbReference type="Proteomes" id="UP001497382">
    <property type="component" value="Unassembled WGS sequence"/>
</dbReference>
<keyword evidence="5" id="KW-0507">mRNA processing</keyword>
<sequence length="857" mass="98957">MSSRRRNYDDDDEDNYPSRKRRRFSAEPKEIEDRLESLIVRVGDKSTSSLESNLEGLAGVLEADLPSYKAKIMRILGECVTRLPEKTTIYTTLVGLLNVRNYNFGGEFVELLVKGLREALKSRKFEDARVTVRFLADLVNCHVISAGSMINFLQALADVSGETGIPQVRADFYVYTVLCALPWVGRELYEKKDNELDHLLRMIDDYISKRHKVHLPSLKVWQSSIPHVQEEYLDCLWAQINKLRSDKWMEHHILRPYLAFDGVLCEALQHSIPTMVPPPHQDGCSYPFPSVVFRLFDYTDCPEGGPVLPGAHSIERFLIEEQIRRILQQQYLNRKECAAVFLSYPGKHKIPLEYVIVEVMLSELFKLPVVTFPEICLGSLFLELCKLQPSTMPQVLAQAVELMYERLDTMNIDCANRFSNWFAYHLSNFQFRWNWDDWSDCISLDPLHPRPVFIRETLAKCMRLSYHQRIVDLMPEGFSNLLPLKPITLCKYEQEGAEALPGTVASQQLLGALKERCTAEEALLVIKDLPNPLQEDDVEPTHNPLKIDVFVQTLLKYADKSFSHAFAAVAKYHTVLKVLSTSEEAQICILRSMFDLWHCNQQMMVGLVTKFLKAKVVDSSSVANWLFSKEMASEFPKFYIWEILHLTIREMIRHVTKFQKQVEESKKKLQSQNDAMEEDDDDEDSNHEKPSEEMIEEMEEKLDTTQSELKNLFLIIFQRFIMLLTEHIARCEAEGIDFNNFWFKSTLGRLQEVFFAASRASVQVCGYPGIPVVHQRHRSSHPVCIPAVLCSESISVICRKTLYFLFIPTSHIKYFSSILTWSLFIRICILLMHQTPNFGKSDAMVMKTQTMKNLPKK</sequence>
<dbReference type="InterPro" id="IPR003890">
    <property type="entry name" value="MIF4G-like_typ-3"/>
</dbReference>
<keyword evidence="6" id="KW-0506">mRNA capping</keyword>
<dbReference type="GO" id="GO:0005634">
    <property type="term" value="C:nucleus"/>
    <property type="evidence" value="ECO:0007669"/>
    <property type="project" value="UniProtKB-SubCell"/>
</dbReference>
<dbReference type="GO" id="GO:0003729">
    <property type="term" value="F:mRNA binding"/>
    <property type="evidence" value="ECO:0007669"/>
    <property type="project" value="TreeGrafter"/>
</dbReference>
<evidence type="ECO:0000256" key="3">
    <source>
        <dbReference type="ARBA" id="ARBA00011361"/>
    </source>
</evidence>
<keyword evidence="14" id="KW-1185">Reference proteome</keyword>
<dbReference type="Pfam" id="PF09088">
    <property type="entry name" value="MIF4G_like"/>
    <property type="match status" value="1"/>
</dbReference>
<dbReference type="GO" id="GO:0000339">
    <property type="term" value="F:RNA cap binding"/>
    <property type="evidence" value="ECO:0007669"/>
    <property type="project" value="InterPro"/>
</dbReference>
<feature type="domain" description="MIF4G" evidence="12">
    <location>
        <begin position="32"/>
        <end position="244"/>
    </location>
</feature>
<reference evidence="13 14" key="1">
    <citation type="submission" date="2024-04" db="EMBL/GenBank/DDBJ databases">
        <authorList>
            <person name="Rising A."/>
            <person name="Reimegard J."/>
            <person name="Sonavane S."/>
            <person name="Akerstrom W."/>
            <person name="Nylinder S."/>
            <person name="Hedman E."/>
            <person name="Kallberg Y."/>
        </authorList>
    </citation>
    <scope>NUCLEOTIDE SEQUENCE [LARGE SCALE GENOMIC DNA]</scope>
</reference>
<comment type="similarity">
    <text evidence="2">Belongs to the NCBP1 family.</text>
</comment>
<feature type="region of interest" description="Disordered" evidence="11">
    <location>
        <begin position="1"/>
        <end position="27"/>
    </location>
</feature>
<evidence type="ECO:0000256" key="7">
    <source>
        <dbReference type="ARBA" id="ARBA00023158"/>
    </source>
</evidence>
<evidence type="ECO:0000259" key="12">
    <source>
        <dbReference type="SMART" id="SM00543"/>
    </source>
</evidence>
<keyword evidence="8" id="KW-0508">mRNA splicing</keyword>
<dbReference type="GO" id="GO:0006406">
    <property type="term" value="P:mRNA export from nucleus"/>
    <property type="evidence" value="ECO:0007669"/>
    <property type="project" value="InterPro"/>
</dbReference>
<dbReference type="GO" id="GO:0005846">
    <property type="term" value="C:nuclear cap binding complex"/>
    <property type="evidence" value="ECO:0007669"/>
    <property type="project" value="InterPro"/>
</dbReference>
<dbReference type="GO" id="GO:0006370">
    <property type="term" value="P:7-methylguanosine mRNA capping"/>
    <property type="evidence" value="ECO:0007669"/>
    <property type="project" value="UniProtKB-KW"/>
</dbReference>
<dbReference type="GO" id="GO:0031053">
    <property type="term" value="P:primary miRNA processing"/>
    <property type="evidence" value="ECO:0007669"/>
    <property type="project" value="UniProtKB-ARBA"/>
</dbReference>
<gene>
    <name evidence="13" type="ORF">LARSCL_LOCUS21694</name>
</gene>
<dbReference type="InterPro" id="IPR016024">
    <property type="entry name" value="ARM-type_fold"/>
</dbReference>
<feature type="compositionally biased region" description="Acidic residues" evidence="11">
    <location>
        <begin position="675"/>
        <end position="685"/>
    </location>
</feature>
<comment type="caution">
    <text evidence="13">The sequence shown here is derived from an EMBL/GenBank/DDBJ whole genome shotgun (WGS) entry which is preliminary data.</text>
</comment>
<dbReference type="SMART" id="SM00543">
    <property type="entry name" value="MIF4G"/>
    <property type="match status" value="1"/>
</dbReference>
<dbReference type="EMBL" id="CAXIEN010000529">
    <property type="protein sequence ID" value="CAL1300026.1"/>
    <property type="molecule type" value="Genomic_DNA"/>
</dbReference>
<dbReference type="FunFam" id="1.25.40.180:FF:000041">
    <property type="entry name" value="Nuclear cap-binding protein subunit 1"/>
    <property type="match status" value="1"/>
</dbReference>